<evidence type="ECO:0000256" key="1">
    <source>
        <dbReference type="SAM" id="Phobius"/>
    </source>
</evidence>
<protein>
    <submittedName>
        <fullName evidence="2">Uncharacterized protein</fullName>
    </submittedName>
</protein>
<keyword evidence="3" id="KW-1185">Reference proteome</keyword>
<comment type="caution">
    <text evidence="2">The sequence shown here is derived from an EMBL/GenBank/DDBJ whole genome shotgun (WGS) entry which is preliminary data.</text>
</comment>
<proteinExistence type="predicted"/>
<keyword evidence="1" id="KW-1133">Transmembrane helix</keyword>
<evidence type="ECO:0000313" key="2">
    <source>
        <dbReference type="EMBL" id="MFC5856525.1"/>
    </source>
</evidence>
<name>A0ABW1E7W4_9ACTN</name>
<organism evidence="2 3">
    <name type="scientific">Streptomyces chlorus</name>
    <dbReference type="NCBI Taxonomy" id="887452"/>
    <lineage>
        <taxon>Bacteria</taxon>
        <taxon>Bacillati</taxon>
        <taxon>Actinomycetota</taxon>
        <taxon>Actinomycetes</taxon>
        <taxon>Kitasatosporales</taxon>
        <taxon>Streptomycetaceae</taxon>
        <taxon>Streptomyces</taxon>
    </lineage>
</organism>
<accession>A0ABW1E7W4</accession>
<dbReference type="RefSeq" id="WP_381370963.1">
    <property type="nucleotide sequence ID" value="NZ_JBHSOA010000123.1"/>
</dbReference>
<dbReference type="EMBL" id="JBHSOA010000123">
    <property type="protein sequence ID" value="MFC5856525.1"/>
    <property type="molecule type" value="Genomic_DNA"/>
</dbReference>
<keyword evidence="1" id="KW-0812">Transmembrane</keyword>
<reference evidence="3" key="1">
    <citation type="journal article" date="2019" name="Int. J. Syst. Evol. Microbiol.">
        <title>The Global Catalogue of Microorganisms (GCM) 10K type strain sequencing project: providing services to taxonomists for standard genome sequencing and annotation.</title>
        <authorList>
            <consortium name="The Broad Institute Genomics Platform"/>
            <consortium name="The Broad Institute Genome Sequencing Center for Infectious Disease"/>
            <person name="Wu L."/>
            <person name="Ma J."/>
        </authorList>
    </citation>
    <scope>NUCLEOTIDE SEQUENCE [LARGE SCALE GENOMIC DNA]</scope>
    <source>
        <strain evidence="3">JCM 10411</strain>
    </source>
</reference>
<sequence length="67" mass="6957">MATEEELFASVDDLSVSTGLLSVVVTGLGMVGLFFIPAASSRQLPDVIRRRATARRTGPDGPGAAQP</sequence>
<dbReference type="Proteomes" id="UP001596180">
    <property type="component" value="Unassembled WGS sequence"/>
</dbReference>
<feature type="transmembrane region" description="Helical" evidence="1">
    <location>
        <begin position="20"/>
        <end position="40"/>
    </location>
</feature>
<keyword evidence="1" id="KW-0472">Membrane</keyword>
<evidence type="ECO:0000313" key="3">
    <source>
        <dbReference type="Proteomes" id="UP001596180"/>
    </source>
</evidence>
<gene>
    <name evidence="2" type="ORF">ACFPZI_33625</name>
</gene>